<feature type="non-terminal residue" evidence="1">
    <location>
        <position position="1"/>
    </location>
</feature>
<gene>
    <name evidence="1" type="ORF">OXX778_LOCUS22279</name>
</gene>
<comment type="caution">
    <text evidence="1">The sequence shown here is derived from an EMBL/GenBank/DDBJ whole genome shotgun (WGS) entry which is preliminary data.</text>
</comment>
<accession>A0A814R076</accession>
<evidence type="ECO:0000313" key="2">
    <source>
        <dbReference type="Proteomes" id="UP000663879"/>
    </source>
</evidence>
<organism evidence="1 2">
    <name type="scientific">Brachionus calyciflorus</name>
    <dbReference type="NCBI Taxonomy" id="104777"/>
    <lineage>
        <taxon>Eukaryota</taxon>
        <taxon>Metazoa</taxon>
        <taxon>Spiralia</taxon>
        <taxon>Gnathifera</taxon>
        <taxon>Rotifera</taxon>
        <taxon>Eurotatoria</taxon>
        <taxon>Monogononta</taxon>
        <taxon>Pseudotrocha</taxon>
        <taxon>Ploima</taxon>
        <taxon>Brachionidae</taxon>
        <taxon>Brachionus</taxon>
    </lineage>
</organism>
<evidence type="ECO:0000313" key="1">
    <source>
        <dbReference type="EMBL" id="CAF1126560.1"/>
    </source>
</evidence>
<reference evidence="1" key="1">
    <citation type="submission" date="2021-02" db="EMBL/GenBank/DDBJ databases">
        <authorList>
            <person name="Nowell W R."/>
        </authorList>
    </citation>
    <scope>NUCLEOTIDE SEQUENCE</scope>
    <source>
        <strain evidence="1">Ploen Becks lab</strain>
    </source>
</reference>
<name>A0A814R076_9BILA</name>
<dbReference type="AlphaFoldDB" id="A0A814R076"/>
<dbReference type="Proteomes" id="UP000663879">
    <property type="component" value="Unassembled WGS sequence"/>
</dbReference>
<proteinExistence type="predicted"/>
<dbReference type="EMBL" id="CAJNOC010009241">
    <property type="protein sequence ID" value="CAF1126560.1"/>
    <property type="molecule type" value="Genomic_DNA"/>
</dbReference>
<protein>
    <submittedName>
        <fullName evidence="1">Uncharacterized protein</fullName>
    </submittedName>
</protein>
<sequence length="134" mass="15397">VSLTHLNLENLNTKNNLCEKCKKELSPFVTFDVKSQISQILDNEKLLNQVMKNNLNEISTKSVLDLKEGSIYREEKNLSRNRFISLVLNTDGAPITNSRNYNMWPVLGTIVELDPQSRESFKNVVILGNFKHFN</sequence>
<dbReference type="OrthoDB" id="3263820at2759"/>
<keyword evidence="2" id="KW-1185">Reference proteome</keyword>